<keyword evidence="2" id="KW-0479">Metal-binding</keyword>
<name>A0A1G7QTA5_THETY</name>
<proteinExistence type="predicted"/>
<dbReference type="InterPro" id="IPR051805">
    <property type="entry name" value="Dehydratase_Activator_Redct"/>
</dbReference>
<dbReference type="InterPro" id="IPR010327">
    <property type="entry name" value="FldB/FldC_alpha/beta"/>
</dbReference>
<keyword evidence="3" id="KW-0408">Iron</keyword>
<dbReference type="Gene3D" id="3.40.50.11900">
    <property type="match status" value="1"/>
</dbReference>
<sequence length="540" mass="60117">MIGYICKYTPVEIIEAFGEEPVRLESGYKSHEHAEALIHSNMCSFAKGVLENIIENNIEEVILTACCDSIRRLYDVLKDKVKFIYLLDLPRKKDPLAIDLFYNEIIEFIEAYQAFKNKNFAEENLLKILESKSFTKEKQSTESIAILGARLKDDVIEKIINSCTANVINFTCTGEERVFNIEAKDNLLKSYAESLLNLTPCMRMAEDRSKLINKEFKGIIYNTIKFCDFYSYEYAELKSKADIPLLKIETDYNDSNSGQILTRIDAFLESTGIKKMEKQRAKKGYFVGVDSGSTSTNVVIIDENKNIISYSIIPTGPKALESAFKAFEIALNSAGLQKKDITSIVATGYGRVSIPFADRIVTEITCHGKGAFFVDNAIRTVIDIGGQDSKVIRLDDSGNVIDFVMNDKCSAGTGRFLEVMARTLGISIEEMAKVHKEVKENITITSMCTVFAESEVISLIAQNKDQRDIIHALNKSIASKAISLVDRIGRKGKYMMTGGVAKNQGVVYAIESRLGEKLVIPFEPQIIGALGAALISLEGK</sequence>
<dbReference type="InterPro" id="IPR043129">
    <property type="entry name" value="ATPase_NBD"/>
</dbReference>
<dbReference type="Pfam" id="PF01869">
    <property type="entry name" value="BcrAD_BadFG"/>
    <property type="match status" value="1"/>
</dbReference>
<dbReference type="EMBL" id="FNBS01000037">
    <property type="protein sequence ID" value="SDG00890.1"/>
    <property type="molecule type" value="Genomic_DNA"/>
</dbReference>
<dbReference type="CDD" id="cd24036">
    <property type="entry name" value="ASKHA_NBD_BcrAD_BadFG_HgdC_HadI"/>
    <property type="match status" value="1"/>
</dbReference>
<evidence type="ECO:0000256" key="3">
    <source>
        <dbReference type="ARBA" id="ARBA00023004"/>
    </source>
</evidence>
<dbReference type="SUPFAM" id="SSF53067">
    <property type="entry name" value="Actin-like ATPase domain"/>
    <property type="match status" value="1"/>
</dbReference>
<dbReference type="Gene3D" id="3.40.50.11890">
    <property type="match status" value="1"/>
</dbReference>
<dbReference type="PANTHER" id="PTHR32329:SF2">
    <property type="entry name" value="BIFUNCTIONAL PROTEIN [INCLUDES 2-HYDROXYACYL-COA DEHYDRATASE (N-TER) AND ITS ACTIVATOR DOMAIN (C_TERM)"/>
    <property type="match status" value="1"/>
</dbReference>
<dbReference type="GO" id="GO:0046872">
    <property type="term" value="F:metal ion binding"/>
    <property type="evidence" value="ECO:0007669"/>
    <property type="project" value="UniProtKB-KW"/>
</dbReference>
<reference evidence="6 7" key="1">
    <citation type="submission" date="2016-10" db="EMBL/GenBank/DDBJ databases">
        <authorList>
            <person name="de Groot N.N."/>
        </authorList>
    </citation>
    <scope>NUCLEOTIDE SEQUENCE [LARGE SCALE GENOMIC DNA]</scope>
    <source>
        <strain evidence="6 7">DSM 569</strain>
    </source>
</reference>
<evidence type="ECO:0000313" key="6">
    <source>
        <dbReference type="EMBL" id="SDG00890.1"/>
    </source>
</evidence>
<dbReference type="InterPro" id="IPR002731">
    <property type="entry name" value="ATPase_BadF"/>
</dbReference>
<dbReference type="NCBIfam" id="TIGR00241">
    <property type="entry name" value="CoA_E_activ"/>
    <property type="match status" value="1"/>
</dbReference>
<keyword evidence="4" id="KW-0411">Iron-sulfur</keyword>
<dbReference type="Proteomes" id="UP000183404">
    <property type="component" value="Unassembled WGS sequence"/>
</dbReference>
<gene>
    <name evidence="6" type="ORF">SAMN04244560_01628</name>
</gene>
<dbReference type="RefSeq" id="WP_004401415.1">
    <property type="nucleotide sequence ID" value="NZ_FNBS01000037.1"/>
</dbReference>
<dbReference type="InterPro" id="IPR008275">
    <property type="entry name" value="CoA_E_activase_dom"/>
</dbReference>
<evidence type="ECO:0000256" key="4">
    <source>
        <dbReference type="ARBA" id="ARBA00023014"/>
    </source>
</evidence>
<dbReference type="PANTHER" id="PTHR32329">
    <property type="entry name" value="BIFUNCTIONAL PROTEIN [INCLUDES 2-HYDROXYACYL-COA DEHYDRATASE (N-TER) AND ITS ACTIVATOR DOMAIN (C_TERM)-RELATED"/>
    <property type="match status" value="1"/>
</dbReference>
<evidence type="ECO:0000259" key="5">
    <source>
        <dbReference type="Pfam" id="PF01869"/>
    </source>
</evidence>
<comment type="cofactor">
    <cofactor evidence="1">
        <name>[4Fe-4S] cluster</name>
        <dbReference type="ChEBI" id="CHEBI:49883"/>
    </cofactor>
</comment>
<protein>
    <submittedName>
        <fullName evidence="6">CoA-substrate-specific enzyme activase, putative</fullName>
    </submittedName>
</protein>
<dbReference type="Gene3D" id="3.30.420.40">
    <property type="match status" value="2"/>
</dbReference>
<organism evidence="6 7">
    <name type="scientific">Thermoanaerobacter thermohydrosulfuricus</name>
    <name type="common">Clostridium thermohydrosulfuricum</name>
    <dbReference type="NCBI Taxonomy" id="1516"/>
    <lineage>
        <taxon>Bacteria</taxon>
        <taxon>Bacillati</taxon>
        <taxon>Bacillota</taxon>
        <taxon>Clostridia</taxon>
        <taxon>Thermoanaerobacterales</taxon>
        <taxon>Thermoanaerobacteraceae</taxon>
        <taxon>Thermoanaerobacter</taxon>
    </lineage>
</organism>
<evidence type="ECO:0000256" key="1">
    <source>
        <dbReference type="ARBA" id="ARBA00001966"/>
    </source>
</evidence>
<evidence type="ECO:0000256" key="2">
    <source>
        <dbReference type="ARBA" id="ARBA00022723"/>
    </source>
</evidence>
<accession>A0A1G7QTA5</accession>
<dbReference type="AlphaFoldDB" id="A0A1G7QTA5"/>
<evidence type="ECO:0000313" key="7">
    <source>
        <dbReference type="Proteomes" id="UP000183404"/>
    </source>
</evidence>
<dbReference type="Pfam" id="PF06050">
    <property type="entry name" value="HGD-D"/>
    <property type="match status" value="2"/>
</dbReference>
<dbReference type="GO" id="GO:0051536">
    <property type="term" value="F:iron-sulfur cluster binding"/>
    <property type="evidence" value="ECO:0007669"/>
    <property type="project" value="UniProtKB-KW"/>
</dbReference>
<feature type="domain" description="ATPase BadF/BadG/BcrA/BcrD type" evidence="5">
    <location>
        <begin position="287"/>
        <end position="535"/>
    </location>
</feature>